<dbReference type="RefSeq" id="WP_184759173.1">
    <property type="nucleotide sequence ID" value="NZ_BAABEK010000056.1"/>
</dbReference>
<dbReference type="PANTHER" id="PTHR30173:SF36">
    <property type="entry name" value="ECF RNA POLYMERASE SIGMA FACTOR SIGJ"/>
    <property type="match status" value="1"/>
</dbReference>
<dbReference type="InterPro" id="IPR052704">
    <property type="entry name" value="ECF_Sigma-70_Domain"/>
</dbReference>
<name>A0A7W7S5G6_9ACTN</name>
<accession>A0A7W7S5G6</accession>
<evidence type="ECO:0000313" key="2">
    <source>
        <dbReference type="Proteomes" id="UP000534286"/>
    </source>
</evidence>
<dbReference type="AlphaFoldDB" id="A0A7W7S5G6"/>
<dbReference type="SUPFAM" id="SSF54427">
    <property type="entry name" value="NTF2-like"/>
    <property type="match status" value="1"/>
</dbReference>
<evidence type="ECO:0000313" key="1">
    <source>
        <dbReference type="EMBL" id="MBB4943316.1"/>
    </source>
</evidence>
<proteinExistence type="predicted"/>
<evidence type="ECO:0008006" key="3">
    <source>
        <dbReference type="Google" id="ProtNLM"/>
    </source>
</evidence>
<dbReference type="GO" id="GO:0016987">
    <property type="term" value="F:sigma factor activity"/>
    <property type="evidence" value="ECO:0007669"/>
    <property type="project" value="TreeGrafter"/>
</dbReference>
<dbReference type="EMBL" id="JACHJU010000005">
    <property type="protein sequence ID" value="MBB4943316.1"/>
    <property type="molecule type" value="Genomic_DNA"/>
</dbReference>
<dbReference type="PANTHER" id="PTHR30173">
    <property type="entry name" value="SIGMA 19 FACTOR"/>
    <property type="match status" value="1"/>
</dbReference>
<reference evidence="1 2" key="1">
    <citation type="submission" date="2020-08" db="EMBL/GenBank/DDBJ databases">
        <title>Sequencing the genomes of 1000 actinobacteria strains.</title>
        <authorList>
            <person name="Klenk H.-P."/>
        </authorList>
    </citation>
    <scope>NUCLEOTIDE SEQUENCE [LARGE SCALE GENOMIC DNA]</scope>
    <source>
        <strain evidence="1 2">DSM 43023</strain>
    </source>
</reference>
<gene>
    <name evidence="1" type="ORF">FHR32_007716</name>
</gene>
<comment type="caution">
    <text evidence="1">The sequence shown here is derived from an EMBL/GenBank/DDBJ whole genome shotgun (WGS) entry which is preliminary data.</text>
</comment>
<sequence>MRARHPRYQADPRIRRQATQRFLAAALGGDLDALMRILAPDVTMWSDGGGKARAAVRCPVHDRDGVARLIVGVASRAPRNLEVRYRTVNGDPSALLFAGDAPFAVMVIDLNAEGDQAAEIHAVTSPDKLSHLTHSEEWTYQKRPNS</sequence>
<dbReference type="Proteomes" id="UP000534286">
    <property type="component" value="Unassembled WGS sequence"/>
</dbReference>
<dbReference type="InterPro" id="IPR032710">
    <property type="entry name" value="NTF2-like_dom_sf"/>
</dbReference>
<protein>
    <recommendedName>
        <fullName evidence="3">SnoaL-like domain-containing protein</fullName>
    </recommendedName>
</protein>
<organism evidence="1 2">
    <name type="scientific">Streptosporangium album</name>
    <dbReference type="NCBI Taxonomy" id="47479"/>
    <lineage>
        <taxon>Bacteria</taxon>
        <taxon>Bacillati</taxon>
        <taxon>Actinomycetota</taxon>
        <taxon>Actinomycetes</taxon>
        <taxon>Streptosporangiales</taxon>
        <taxon>Streptosporangiaceae</taxon>
        <taxon>Streptosporangium</taxon>
    </lineage>
</organism>
<dbReference type="Gene3D" id="3.10.450.50">
    <property type="match status" value="1"/>
</dbReference>
<keyword evidence="2" id="KW-1185">Reference proteome</keyword>